<feature type="region of interest" description="Disordered" evidence="1">
    <location>
        <begin position="344"/>
        <end position="470"/>
    </location>
</feature>
<feature type="compositionally biased region" description="Gly residues" evidence="1">
    <location>
        <begin position="346"/>
        <end position="356"/>
    </location>
</feature>
<proteinExistence type="predicted"/>
<dbReference type="EMBL" id="CM031837">
    <property type="protein sequence ID" value="KAG6680391.1"/>
    <property type="molecule type" value="Genomic_DNA"/>
</dbReference>
<feature type="compositionally biased region" description="Polar residues" evidence="1">
    <location>
        <begin position="444"/>
        <end position="461"/>
    </location>
</feature>
<dbReference type="AlphaFoldDB" id="A0A922AJX0"/>
<feature type="compositionally biased region" description="Basic and acidic residues" evidence="1">
    <location>
        <begin position="433"/>
        <end position="443"/>
    </location>
</feature>
<evidence type="ECO:0000256" key="1">
    <source>
        <dbReference type="SAM" id="MobiDB-lite"/>
    </source>
</evidence>
<evidence type="ECO:0000313" key="3">
    <source>
        <dbReference type="Proteomes" id="UP000811246"/>
    </source>
</evidence>
<evidence type="ECO:0000313" key="2">
    <source>
        <dbReference type="EMBL" id="KAG6680391.1"/>
    </source>
</evidence>
<reference evidence="2" key="1">
    <citation type="submission" date="2021-01" db="EMBL/GenBank/DDBJ databases">
        <authorList>
            <person name="Lovell J.T."/>
            <person name="Bentley N."/>
            <person name="Bhattarai G."/>
            <person name="Jenkins J.W."/>
            <person name="Sreedasyam A."/>
            <person name="Alarcon Y."/>
            <person name="Bock C."/>
            <person name="Boston L."/>
            <person name="Carlson J."/>
            <person name="Cervantes K."/>
            <person name="Clermont K."/>
            <person name="Krom N."/>
            <person name="Kubenka K."/>
            <person name="Mamidi S."/>
            <person name="Mattison C."/>
            <person name="Monteros M."/>
            <person name="Pisani C."/>
            <person name="Plott C."/>
            <person name="Rajasekar S."/>
            <person name="Rhein H.S."/>
            <person name="Rohla C."/>
            <person name="Song M."/>
            <person name="Hilaire R.S."/>
            <person name="Shu S."/>
            <person name="Wells L."/>
            <person name="Wang X."/>
            <person name="Webber J."/>
            <person name="Heerema R.J."/>
            <person name="Klein P."/>
            <person name="Conner P."/>
            <person name="Grauke L."/>
            <person name="Grimwood J."/>
            <person name="Schmutz J."/>
            <person name="Randall J.J."/>
        </authorList>
    </citation>
    <scope>NUCLEOTIDE SEQUENCE</scope>
    <source>
        <tissue evidence="2">Leaf</tissue>
    </source>
</reference>
<organism evidence="2 3">
    <name type="scientific">Carya illinoinensis</name>
    <name type="common">Pecan</name>
    <dbReference type="NCBI Taxonomy" id="32201"/>
    <lineage>
        <taxon>Eukaryota</taxon>
        <taxon>Viridiplantae</taxon>
        <taxon>Streptophyta</taxon>
        <taxon>Embryophyta</taxon>
        <taxon>Tracheophyta</taxon>
        <taxon>Spermatophyta</taxon>
        <taxon>Magnoliopsida</taxon>
        <taxon>eudicotyledons</taxon>
        <taxon>Gunneridae</taxon>
        <taxon>Pentapetalae</taxon>
        <taxon>rosids</taxon>
        <taxon>fabids</taxon>
        <taxon>Fagales</taxon>
        <taxon>Juglandaceae</taxon>
        <taxon>Carya</taxon>
    </lineage>
</organism>
<gene>
    <name evidence="2" type="ORF">I3842_13G039400</name>
</gene>
<name>A0A922AJX0_CARIL</name>
<accession>A0A922AJX0</accession>
<protein>
    <submittedName>
        <fullName evidence="2">Uncharacterized protein</fullName>
    </submittedName>
</protein>
<sequence>MALGQDGTSGSSTVLQLSDSLFWSMALPKVSSIALGELVKGCVNPYLSKFFSPYNLHACTHPPLRRCSPELTSFTLPLLLLFLLFPSVKYPLQLVSMDEVRRFMVESKSFFFSKVGANSFRITEKNRRMVLFILINGATASWVVRMVMEAIDAPLREGFFKKLRMGNGLFTLQLLRNSRGRYLLLEDFINGRRRGSLIIPEGVKGSGWEGFSYHLRKVAEQVVAHSEIEKRDGTVVEAGTTSYAAALVGSLPEHLLPSGSNIPDSCPVVFGGSSDDYKNMGDVEGVLWAVRAQLSRVLQEVSSLMKRVDLGLNMVMGLDNVGGGRKQSTLSFSRVADQSTLRGEEGGLIGTKGFNGLGPSIRPLHDQVGGRNVVEPRAGPNAQPGTQAPVSQAPGPPSRASGPLTGHGPQALQTDLPAPQNALSTPRPPATTCHKEVSAEKNHPSSSQATNGSPSTQNRPINSGEPGECFLKTKEPTDCSSKGTGAPCTLGSTVGAVSVDPILSLGLSESLSRVLCTVVEEVDASPTEGGSSEEGSIYGSDLQLFCKEVGTEILSAYPSEPEDLLSPLCSLPPADTGTDLHPEWVLQKVNEMRHCLGMSCEGFGTKCKLSS</sequence>
<dbReference type="Proteomes" id="UP000811246">
    <property type="component" value="Chromosome 13"/>
</dbReference>
<comment type="caution">
    <text evidence="2">The sequence shown here is derived from an EMBL/GenBank/DDBJ whole genome shotgun (WGS) entry which is preliminary data.</text>
</comment>